<dbReference type="NCBIfam" id="NF038032">
    <property type="entry name" value="CehA_McbA_metalo"/>
    <property type="match status" value="1"/>
</dbReference>
<dbReference type="RefSeq" id="WP_377250397.1">
    <property type="nucleotide sequence ID" value="NZ_JBHLUH010000017.1"/>
</dbReference>
<dbReference type="CDD" id="cd07432">
    <property type="entry name" value="PHP_HisPPase"/>
    <property type="match status" value="1"/>
</dbReference>
<dbReference type="Pfam" id="PF13263">
    <property type="entry name" value="PHP_C"/>
    <property type="match status" value="1"/>
</dbReference>
<protein>
    <submittedName>
        <fullName evidence="3">CehA/McbA family metallohydrolase</fullName>
    </submittedName>
</protein>
<dbReference type="SUPFAM" id="SSF89550">
    <property type="entry name" value="PHP domain-like"/>
    <property type="match status" value="1"/>
</dbReference>
<feature type="domain" description="Polymerase/histidinol phosphatase N-terminal" evidence="2">
    <location>
        <begin position="24"/>
        <end position="89"/>
    </location>
</feature>
<sequence>MDTASRPPFPPASTAGRGRGWYRGDCHVHSARSNGGELTPAQLAAAARAAGLDFIAITEHNTTDTHGAFGPLAGDDLLVILGQEVTTRTGHWLALGLEPGQVVDWRYGIRDGVLDRHLAGVRRAGGLCVAAHPHAPYPSGAFMYPYEGFDAVEVWNGLWRSDLPWGADNEAALAEWGRGLPAGVHGGRWRPAIGASDAHLAGQIATPHTVVLAEEMSAAALLDAIRAGRAWIAESAAVGLSLTVAAGGRDAGIGERLPTRGEPATVRVEVRGVPSGTVSFHTERGRVHRAALPVDGSGAVVWATSAAESLFVRVEVRHAGGHMAALTNPVVLR</sequence>
<dbReference type="InterPro" id="IPR003141">
    <property type="entry name" value="Pol/His_phosphatase_N"/>
</dbReference>
<proteinExistence type="predicted"/>
<gene>
    <name evidence="3" type="ORF">ACFFIA_13170</name>
</gene>
<keyword evidence="4" id="KW-1185">Reference proteome</keyword>
<dbReference type="InterPro" id="IPR016195">
    <property type="entry name" value="Pol/histidinol_Pase-like"/>
</dbReference>
<dbReference type="Proteomes" id="UP001589867">
    <property type="component" value="Unassembled WGS sequence"/>
</dbReference>
<dbReference type="EMBL" id="JBHLUH010000017">
    <property type="protein sequence ID" value="MFC0528613.1"/>
    <property type="molecule type" value="Genomic_DNA"/>
</dbReference>
<dbReference type="Gene3D" id="3.20.20.140">
    <property type="entry name" value="Metal-dependent hydrolases"/>
    <property type="match status" value="1"/>
</dbReference>
<comment type="caution">
    <text evidence="3">The sequence shown here is derived from an EMBL/GenBank/DDBJ whole genome shotgun (WGS) entry which is preliminary data.</text>
</comment>
<evidence type="ECO:0000256" key="1">
    <source>
        <dbReference type="SAM" id="MobiDB-lite"/>
    </source>
</evidence>
<name>A0ABV6M288_9ACTN</name>
<dbReference type="InterPro" id="IPR052018">
    <property type="entry name" value="PHP_domain"/>
</dbReference>
<feature type="region of interest" description="Disordered" evidence="1">
    <location>
        <begin position="1"/>
        <end position="20"/>
    </location>
</feature>
<organism evidence="3 4">
    <name type="scientific">Phytohabitans kaempferiae</name>
    <dbReference type="NCBI Taxonomy" id="1620943"/>
    <lineage>
        <taxon>Bacteria</taxon>
        <taxon>Bacillati</taxon>
        <taxon>Actinomycetota</taxon>
        <taxon>Actinomycetes</taxon>
        <taxon>Micromonosporales</taxon>
        <taxon>Micromonosporaceae</taxon>
    </lineage>
</organism>
<evidence type="ECO:0000259" key="2">
    <source>
        <dbReference type="SMART" id="SM00481"/>
    </source>
</evidence>
<evidence type="ECO:0000313" key="3">
    <source>
        <dbReference type="EMBL" id="MFC0528613.1"/>
    </source>
</evidence>
<dbReference type="PANTHER" id="PTHR42924:SF3">
    <property type="entry name" value="POLYMERASE_HISTIDINOL PHOSPHATASE N-TERMINAL DOMAIN-CONTAINING PROTEIN"/>
    <property type="match status" value="1"/>
</dbReference>
<reference evidence="3 4" key="1">
    <citation type="submission" date="2024-09" db="EMBL/GenBank/DDBJ databases">
        <authorList>
            <person name="Sun Q."/>
            <person name="Mori K."/>
        </authorList>
    </citation>
    <scope>NUCLEOTIDE SEQUENCE [LARGE SCALE GENOMIC DNA]</scope>
    <source>
        <strain evidence="3 4">TBRC 3947</strain>
    </source>
</reference>
<evidence type="ECO:0000313" key="4">
    <source>
        <dbReference type="Proteomes" id="UP001589867"/>
    </source>
</evidence>
<accession>A0ABV6M288</accession>
<dbReference type="SMART" id="SM00481">
    <property type="entry name" value="POLIIIAc"/>
    <property type="match status" value="1"/>
</dbReference>
<dbReference type="PANTHER" id="PTHR42924">
    <property type="entry name" value="EXONUCLEASE"/>
    <property type="match status" value="1"/>
</dbReference>